<dbReference type="InterPro" id="IPR006143">
    <property type="entry name" value="RND_pump_MFP"/>
</dbReference>
<protein>
    <submittedName>
        <fullName evidence="5">Efflux RND transporter periplasmic adaptor subunit</fullName>
    </submittedName>
</protein>
<dbReference type="EMBL" id="CP132507">
    <property type="protein sequence ID" value="WNO04477.1"/>
    <property type="molecule type" value="Genomic_DNA"/>
</dbReference>
<dbReference type="PANTHER" id="PTHR30469">
    <property type="entry name" value="MULTIDRUG RESISTANCE PROTEIN MDTA"/>
    <property type="match status" value="1"/>
</dbReference>
<evidence type="ECO:0000259" key="4">
    <source>
        <dbReference type="Pfam" id="PF25954"/>
    </source>
</evidence>
<dbReference type="Pfam" id="PF25917">
    <property type="entry name" value="BSH_RND"/>
    <property type="match status" value="1"/>
</dbReference>
<dbReference type="RefSeq" id="WP_313867314.1">
    <property type="nucleotide sequence ID" value="NZ_CP132507.1"/>
</dbReference>
<feature type="domain" description="CusB-like beta-barrel" evidence="4">
    <location>
        <begin position="225"/>
        <end position="295"/>
    </location>
</feature>
<dbReference type="Gene3D" id="2.40.50.100">
    <property type="match status" value="1"/>
</dbReference>
<feature type="domain" description="Multidrug resistance protein MdtA-like barrel-sandwich hybrid" evidence="3">
    <location>
        <begin position="79"/>
        <end position="209"/>
    </location>
</feature>
<proteinExistence type="inferred from homology"/>
<accession>A0ABZ0AXU8</accession>
<keyword evidence="6" id="KW-1185">Reference proteome</keyword>
<feature type="coiled-coil region" evidence="2">
    <location>
        <begin position="111"/>
        <end position="138"/>
    </location>
</feature>
<dbReference type="Pfam" id="PF25954">
    <property type="entry name" value="Beta-barrel_RND_2"/>
    <property type="match status" value="1"/>
</dbReference>
<gene>
    <name evidence="5" type="ORF">RAN89_16490</name>
</gene>
<evidence type="ECO:0000313" key="6">
    <source>
        <dbReference type="Proteomes" id="UP001302257"/>
    </source>
</evidence>
<evidence type="ECO:0000313" key="5">
    <source>
        <dbReference type="EMBL" id="WNO04477.1"/>
    </source>
</evidence>
<dbReference type="Proteomes" id="UP001302257">
    <property type="component" value="Chromosome"/>
</dbReference>
<organism evidence="5 6">
    <name type="scientific">Rhodoferax mekongensis</name>
    <dbReference type="NCBI Taxonomy" id="3068341"/>
    <lineage>
        <taxon>Bacteria</taxon>
        <taxon>Pseudomonadati</taxon>
        <taxon>Pseudomonadota</taxon>
        <taxon>Betaproteobacteria</taxon>
        <taxon>Burkholderiales</taxon>
        <taxon>Comamonadaceae</taxon>
        <taxon>Rhodoferax</taxon>
    </lineage>
</organism>
<reference evidence="5 6" key="1">
    <citation type="submission" date="2023-08" db="EMBL/GenBank/DDBJ databases">
        <title>Rhodoferax potami sp. nov. and Rhodoferax mekongensis sp. nov., isolated from the Mekong River in Thailand.</title>
        <authorList>
            <person name="Kitikhun S."/>
            <person name="Charoenyingcharoen P."/>
            <person name="Siriarchawattana P."/>
            <person name="Likhitrattanapisal S."/>
            <person name="Nilsakha T."/>
            <person name="Chanpet A."/>
            <person name="Rattanawaree P."/>
            <person name="Ingsriswang S."/>
        </authorList>
    </citation>
    <scope>NUCLEOTIDE SEQUENCE [LARGE SCALE GENOMIC DNA]</scope>
    <source>
        <strain evidence="5 6">TBRC 17307</strain>
    </source>
</reference>
<sequence>MKPWIKWTTVAVSMAIVAGVGLRLVASNKAKKEVLESQQAALKVPVSLELGAADLVRANTVELTRTLPVSGPIKAVSSAFVKARVAGELQGLTVREGDMVKAGQVLARVDSTEYQARTRQAQQQAESAKAQVDIARRSFENNRKLVDQGFISQTALESSSASLAAAEASYRAAMAGVDVAAKSLEDTVLRAPISGQVAQRLTQPGERVAIDARVLEIVDLSRLEVEASLAAADSLGVKPGQTAQLTVEGSAQRLQARVARINPSAVAGSRSVLVYLSLEKPEGLRQGLFAQGALAVGGSRTLALPVSAIRTDKPQPYVQWVQDNKVAHQTVELGERGEANGVAMVSVKGIPEGTQVLAGAVGALRAGTAIKNAAGSN</sequence>
<dbReference type="Gene3D" id="1.10.287.470">
    <property type="entry name" value="Helix hairpin bin"/>
    <property type="match status" value="1"/>
</dbReference>
<dbReference type="InterPro" id="IPR058792">
    <property type="entry name" value="Beta-barrel_RND_2"/>
</dbReference>
<evidence type="ECO:0000256" key="2">
    <source>
        <dbReference type="SAM" id="Coils"/>
    </source>
</evidence>
<evidence type="ECO:0000259" key="3">
    <source>
        <dbReference type="Pfam" id="PF25917"/>
    </source>
</evidence>
<evidence type="ECO:0000256" key="1">
    <source>
        <dbReference type="ARBA" id="ARBA00009477"/>
    </source>
</evidence>
<dbReference type="Gene3D" id="2.40.420.20">
    <property type="match status" value="1"/>
</dbReference>
<dbReference type="InterPro" id="IPR058625">
    <property type="entry name" value="MdtA-like_BSH"/>
</dbReference>
<dbReference type="SUPFAM" id="SSF111369">
    <property type="entry name" value="HlyD-like secretion proteins"/>
    <property type="match status" value="1"/>
</dbReference>
<dbReference type="Gene3D" id="2.40.30.170">
    <property type="match status" value="1"/>
</dbReference>
<name>A0ABZ0AXU8_9BURK</name>
<keyword evidence="2" id="KW-0175">Coiled coil</keyword>
<dbReference type="NCBIfam" id="TIGR01730">
    <property type="entry name" value="RND_mfp"/>
    <property type="match status" value="1"/>
</dbReference>
<comment type="similarity">
    <text evidence="1">Belongs to the membrane fusion protein (MFP) (TC 8.A.1) family.</text>
</comment>